<dbReference type="NCBIfam" id="NF003417">
    <property type="entry name" value="PRK04813.1"/>
    <property type="match status" value="3"/>
</dbReference>
<dbReference type="Pfam" id="PF13193">
    <property type="entry name" value="AMP-binding_C"/>
    <property type="match status" value="1"/>
</dbReference>
<dbReference type="FunFam" id="3.40.50.12780:FF:000012">
    <property type="entry name" value="Non-ribosomal peptide synthetase"/>
    <property type="match status" value="2"/>
</dbReference>
<dbReference type="SUPFAM" id="SSF52777">
    <property type="entry name" value="CoA-dependent acyltransferases"/>
    <property type="match status" value="4"/>
</dbReference>
<dbReference type="PANTHER" id="PTHR45527:SF1">
    <property type="entry name" value="FATTY ACID SYNTHASE"/>
    <property type="match status" value="1"/>
</dbReference>
<evidence type="ECO:0000259" key="5">
    <source>
        <dbReference type="PROSITE" id="PS50075"/>
    </source>
</evidence>
<dbReference type="InterPro" id="IPR025110">
    <property type="entry name" value="AMP-bd_C"/>
</dbReference>
<dbReference type="PROSITE" id="PS00012">
    <property type="entry name" value="PHOSPHOPANTETHEINE"/>
    <property type="match status" value="2"/>
</dbReference>
<dbReference type="SUPFAM" id="SSF53335">
    <property type="entry name" value="S-adenosyl-L-methionine-dependent methyltransferases"/>
    <property type="match status" value="1"/>
</dbReference>
<dbReference type="FunFam" id="1.10.1200.10:FF:000016">
    <property type="entry name" value="Non-ribosomal peptide synthase"/>
    <property type="match status" value="1"/>
</dbReference>
<dbReference type="PANTHER" id="PTHR45527">
    <property type="entry name" value="NONRIBOSOMAL PEPTIDE SYNTHETASE"/>
    <property type="match status" value="1"/>
</dbReference>
<keyword evidence="2" id="KW-0596">Phosphopantetheine</keyword>
<protein>
    <submittedName>
        <fullName evidence="6">Amino acid adenylation domain-containing protein</fullName>
    </submittedName>
</protein>
<gene>
    <name evidence="6" type="ORF">BECKFW1821C_GA0114237_100822</name>
</gene>
<dbReference type="PROSITE" id="PS00455">
    <property type="entry name" value="AMP_BINDING"/>
    <property type="match status" value="2"/>
</dbReference>
<comment type="cofactor">
    <cofactor evidence="1">
        <name>pantetheine 4'-phosphate</name>
        <dbReference type="ChEBI" id="CHEBI:47942"/>
    </cofactor>
</comment>
<dbReference type="InterPro" id="IPR029063">
    <property type="entry name" value="SAM-dependent_MTases_sf"/>
</dbReference>
<feature type="domain" description="Carrier" evidence="5">
    <location>
        <begin position="1440"/>
        <end position="1515"/>
    </location>
</feature>
<dbReference type="InterPro" id="IPR006162">
    <property type="entry name" value="Ppantetheine_attach_site"/>
</dbReference>
<dbReference type="GO" id="GO:0005829">
    <property type="term" value="C:cytosol"/>
    <property type="evidence" value="ECO:0007669"/>
    <property type="project" value="TreeGrafter"/>
</dbReference>
<dbReference type="FunFam" id="2.30.38.10:FF:000001">
    <property type="entry name" value="Non-ribosomal peptide synthetase PvdI"/>
    <property type="match status" value="2"/>
</dbReference>
<dbReference type="SUPFAM" id="SSF47336">
    <property type="entry name" value="ACP-like"/>
    <property type="match status" value="2"/>
</dbReference>
<dbReference type="Pfam" id="PF00668">
    <property type="entry name" value="Condensation"/>
    <property type="match status" value="2"/>
</dbReference>
<evidence type="ECO:0000256" key="3">
    <source>
        <dbReference type="ARBA" id="ARBA00022553"/>
    </source>
</evidence>
<dbReference type="GO" id="GO:0031177">
    <property type="term" value="F:phosphopantetheine binding"/>
    <property type="evidence" value="ECO:0007669"/>
    <property type="project" value="InterPro"/>
</dbReference>
<dbReference type="InterPro" id="IPR010071">
    <property type="entry name" value="AA_adenyl_dom"/>
</dbReference>
<dbReference type="SUPFAM" id="SSF53474">
    <property type="entry name" value="alpha/beta-Hydrolases"/>
    <property type="match status" value="1"/>
</dbReference>
<reference evidence="6" key="1">
    <citation type="submission" date="2019-02" db="EMBL/GenBank/DDBJ databases">
        <authorList>
            <person name="Gruber-Vodicka R. H."/>
            <person name="Seah K. B. B."/>
        </authorList>
    </citation>
    <scope>NUCLEOTIDE SEQUENCE</scope>
    <source>
        <strain evidence="6">BECK_BZ131</strain>
    </source>
</reference>
<dbReference type="NCBIfam" id="TIGR01733">
    <property type="entry name" value="AA-adenyl-dom"/>
    <property type="match status" value="2"/>
</dbReference>
<dbReference type="GO" id="GO:0003824">
    <property type="term" value="F:catalytic activity"/>
    <property type="evidence" value="ECO:0007669"/>
    <property type="project" value="InterPro"/>
</dbReference>
<dbReference type="Gene3D" id="3.40.50.980">
    <property type="match status" value="4"/>
</dbReference>
<evidence type="ECO:0000256" key="2">
    <source>
        <dbReference type="ARBA" id="ARBA00022450"/>
    </source>
</evidence>
<dbReference type="InterPro" id="IPR029058">
    <property type="entry name" value="AB_hydrolase_fold"/>
</dbReference>
<dbReference type="FunFam" id="3.40.50.980:FF:000001">
    <property type="entry name" value="Non-ribosomal peptide synthetase"/>
    <property type="match status" value="2"/>
</dbReference>
<dbReference type="SMART" id="SM00824">
    <property type="entry name" value="PKS_TE"/>
    <property type="match status" value="1"/>
</dbReference>
<dbReference type="InterPro" id="IPR001031">
    <property type="entry name" value="Thioesterase"/>
</dbReference>
<sequence>MKSPCGAETKNLSPEEKRALLERLLREKARRIKISHPLSYGQKALWFLHRSAPDSPAYNTAAVVRILSSVDVPALRDVFQTLLARHPSLRTTFSQQDGQPVQIVHGHRDLHFERVDASMDTEEALHRRVTETHRRPFDLEQGPLLRVSLFTRAQEDHVLLIALHHIINDGWSEWMLLSEFLTRYSARRAGREAALSPLQRQYPDFVKWQTELLAGPEGERLWEYWQKQLAGSPPVLDLPTDRPRPPVQTHDGASVSFTLPGALARKLKERARASNVTLYTILLAAFQVLLHRYTGQEDILVGTPTAGRGRPEFDGICGYFVNPIVLRARLEGDPSFTAFLEQVRRTVLEGLAHQDYPFPLLVERLQPARDASRSPLFQVDFVLQKSQQDEELLTLFSGMDEYDWRVDKGGLSLTPFRMAKGEGIFDLTLQMAETRQSLSGEFKYNTDLFEAGTIERMAEHFQCLLEGIVAEPEARISRLPLLTEAERQRILIEWNDTKAPYPHDKCVHELFEEQVAKTPDAVAVIFEEEEISYGELNVRANRLAHRLRALGVEPEVLVGLFVERSMEMIVGLLGILKAGGAYVPLDPEYPRERLAFMAEDADLKVLLCHGATRERLPECAARILDMDAETTAIAGENPGNPARLAGPDNLAYVIYTSGSTGKPKGVCVEHGMITGHILNVIDLYGLKPKDRVLQFASLNFDASVGQVFGTLATGATLVPRGVEIWMPEELLYNIAHHGITIAHIPPVYVTQLLEVVSKNREILDSSGFRLLNSGGEALPSATVRLWQETVHGNRQFLNTYGPTEATVTATAFDIPKNWPGNTIIAPIGKPLPGRTVYILDQYIYPVPIGVSGELYIGGTGVARGYLNRPDLTAEKFIPDPFGDNPTGRLYRTGDLCRWLPDGNIEYLSRIDTQVKIRGFRIELGEIEATLNQHERVREAVVIALEEPENKRLVAYFVLQSYSQSPDDSETIDDVSRVEQWQQVHEGVYDQIDPDQFSTGFNTIGWNSSYSGLLIPKEEMWEWLDGTVERILSNAPKRVLEIGCGTGMLVFRIAPYCNNYTATDFSSKVLHHIEQQRKTWEFGKKVKLLQMFADNFDDIEKGFYDGVILNSVVQYFPSIDYLITVLTGAVTVLAPGGFVFIGDVRNLQLLEEFHASVQLHRANDSVSLARLKQRVQQGMRKDKELLIDPDFFIALKHHLPRITHVDIQLKSGHAHNEMTRFRYDVTLYVGGKSSIDSSINRYPQRLDWQREGLTLARTREILVKEQRDIIEFTNIPNARLITEKKVLKKLAYPAGTVAQLRKSISQSSGGMEPEAFRALTHDLPYTSYINYHGKYDYNVVFQHQSSSDLKYSEEAYSGKTDNSSRRDWHTYANHPFQDTENGYRLVPQLRDFLRQKLPDYMVPSLFVPLEFMPLTPSGKIDRRALPDPDADAFETSREYAAPRDPTEETLCGIFMEVLGMARVGIRDGFFDLGGHSLLATRAVSMIRERLGVELPLRALFEQPTPAGLAKAIIGIEGAEILPPLVPVPRDAPIRASFAQDRLWVLDRIEGGGGIAYSAPSALRLRGTLDIPALTEALSEIVARHESLRTAFAEGLDGAPVQVISPTTSISLPIESVTADRLSTRLSEEAARPFDLATGPLFRVLLFQVDEVDARPESLSTLSSHHILFVNVHHIVFDGWSRGVLLREIGELYNAQVENRSATLTDTSLQYADYAAWQRGWLTGEAMERQLDWWREHLSGAPALLELPWDRPRPAIQSFRGGLVPVVIPAELGSKLSELARRYGTTLFMVLHAAFCVLLSRLSGQTDIVAGTPIAGRRHADIENMVGLFLNTLQFRTDLSDDPPFLVLLRQVKQVLLDCYARQDVPAERIVEALNPKRSLSHPPIFQVLNILQNTPDVQVTMPGLELEPLRAAEWTQGKTAKFDLTLNLKEIPGEGITGYLEYAAVLFERSTIERWSGHFLRLLEGIVEEPETEISRLPLLTKMERQRILEEWNDTQTPYPTDKCVHELFEEQVTRDPDAVAVVFEDEKVSYGELNARANRLAHRLRALGVGPEVLVGLLNERSVEMIIGLLGILKAGGAYVPLDPEYPTERLAFMAEDADLKVLLCHGATRERLPKCTARVLDMDAEAQRIAGEDSENPEPLARPNHLAYIIYTSGSTGKPKGVMVEHKGLTNLAWVQRQAFGVTPEDRVLQFASLNFDASLEQIFSAFLGGAGLVLRGLEIWTVEECLQQVRQHNVTIAEFAPAYLHQFLESCLKDEDASTFPLQRLVTGGEALGIASAMLCQRLGLPLFNTYGPTEAAITTTNFHLSGSEKITGTTAPIGRPIANTRVYILDPRLQPVPVGVPGELYIGGVGVARGYLNRPELTAERFISDPFSDDPDARLYRTGDSCRWLPDDTIAKGNIEFLGRIDTQVKIRGFRIECGEVENALLAYRDVREAVVDARGEGVDKRLVAWVVADVAGRMGKVAPGDVPIIGEEMGTSLRDFAHPTDELRAHLRARLPDWMVPTRFVFVDSLPLTPSGKIDRRALPDPDADAFETSREYMAPRDSVEDAICAVFAEVLGVARVSVHDNFFALGGHSLSAVKALSSIDERLGVKLPLRALFECPTLAEVAMTVREGKEWQPAILFPLKTNGSRPPLFCVHPVGGGAFCYRELADCLPEDRTVHGIQAIGFEGKEAPLTDIETMAARYVEGITALCPDGPYHLYGWSFGGVVAFEMAQQLRTMGREVGLLVLADTVHPSWFQGKEAPGEERIIAHLLAEAGAGEVVMSNETGEMSPADRIAHLRQQLASGSNLAGLGDIDRFIRIYQTNFQALSEYRTSIWEGEMVFLSARERLGTDEKSVDSDWRNLTRKLARHVIPGNHFTMHRQPNVHRIAEILGNLN</sequence>
<dbReference type="Gene3D" id="2.30.38.10">
    <property type="entry name" value="Luciferase, Domain 3"/>
    <property type="match status" value="2"/>
</dbReference>
<dbReference type="InterPro" id="IPR000873">
    <property type="entry name" value="AMP-dep_synth/lig_dom"/>
</dbReference>
<dbReference type="FunFam" id="3.30.300.30:FF:000015">
    <property type="entry name" value="Nonribosomal peptide synthase SidD"/>
    <property type="match status" value="1"/>
</dbReference>
<dbReference type="Gene3D" id="3.30.300.30">
    <property type="match status" value="3"/>
</dbReference>
<dbReference type="Pfam" id="PF00550">
    <property type="entry name" value="PP-binding"/>
    <property type="match status" value="2"/>
</dbReference>
<proteinExistence type="predicted"/>
<dbReference type="FunFam" id="1.10.1200.10:FF:000005">
    <property type="entry name" value="Nonribosomal peptide synthetase 1"/>
    <property type="match status" value="1"/>
</dbReference>
<dbReference type="SMART" id="SM00823">
    <property type="entry name" value="PKS_PP"/>
    <property type="match status" value="2"/>
</dbReference>
<evidence type="ECO:0000256" key="4">
    <source>
        <dbReference type="ARBA" id="ARBA00022737"/>
    </source>
</evidence>
<evidence type="ECO:0000256" key="1">
    <source>
        <dbReference type="ARBA" id="ARBA00001957"/>
    </source>
</evidence>
<name>A0A450TEU3_9GAMM</name>
<organism evidence="6">
    <name type="scientific">Candidatus Kentrum sp. FW</name>
    <dbReference type="NCBI Taxonomy" id="2126338"/>
    <lineage>
        <taxon>Bacteria</taxon>
        <taxon>Pseudomonadati</taxon>
        <taxon>Pseudomonadota</taxon>
        <taxon>Gammaproteobacteria</taxon>
        <taxon>Candidatus Kentrum</taxon>
    </lineage>
</organism>
<dbReference type="InterPro" id="IPR023213">
    <property type="entry name" value="CAT-like_dom_sf"/>
</dbReference>
<dbReference type="Gene3D" id="3.40.50.1820">
    <property type="entry name" value="alpha/beta hydrolase"/>
    <property type="match status" value="1"/>
</dbReference>
<dbReference type="Gene3D" id="3.30.559.30">
    <property type="entry name" value="Nonribosomal peptide synthetase, condensation domain"/>
    <property type="match status" value="2"/>
</dbReference>
<evidence type="ECO:0000313" key="6">
    <source>
        <dbReference type="EMBL" id="VFJ65653.1"/>
    </source>
</evidence>
<feature type="domain" description="Carrier" evidence="5">
    <location>
        <begin position="2543"/>
        <end position="2618"/>
    </location>
</feature>
<keyword evidence="4" id="KW-0677">Repeat</keyword>
<dbReference type="SUPFAM" id="SSF56801">
    <property type="entry name" value="Acetyl-CoA synthetase-like"/>
    <property type="match status" value="2"/>
</dbReference>
<dbReference type="InterPro" id="IPR045851">
    <property type="entry name" value="AMP-bd_C_sf"/>
</dbReference>
<dbReference type="Pfam" id="PF08242">
    <property type="entry name" value="Methyltransf_12"/>
    <property type="match status" value="1"/>
</dbReference>
<dbReference type="InterPro" id="IPR020802">
    <property type="entry name" value="TesA-like"/>
</dbReference>
<dbReference type="InterPro" id="IPR001242">
    <property type="entry name" value="Condensation_dom"/>
</dbReference>
<dbReference type="CDD" id="cd05930">
    <property type="entry name" value="A_NRPS"/>
    <property type="match status" value="1"/>
</dbReference>
<dbReference type="GO" id="GO:0009403">
    <property type="term" value="P:toxin biosynthetic process"/>
    <property type="evidence" value="ECO:0007669"/>
    <property type="project" value="UniProtKB-ARBA"/>
</dbReference>
<accession>A0A450TEU3</accession>
<dbReference type="InterPro" id="IPR020806">
    <property type="entry name" value="PKS_PP-bd"/>
</dbReference>
<dbReference type="PROSITE" id="PS50075">
    <property type="entry name" value="CARRIER"/>
    <property type="match status" value="2"/>
</dbReference>
<dbReference type="Gene3D" id="3.40.50.150">
    <property type="entry name" value="Vaccinia Virus protein VP39"/>
    <property type="match status" value="1"/>
</dbReference>
<dbReference type="GO" id="GO:0043041">
    <property type="term" value="P:amino acid activation for nonribosomal peptide biosynthetic process"/>
    <property type="evidence" value="ECO:0007669"/>
    <property type="project" value="TreeGrafter"/>
</dbReference>
<dbReference type="CDD" id="cd02440">
    <property type="entry name" value="AdoMet_MTases"/>
    <property type="match status" value="1"/>
</dbReference>
<dbReference type="InterPro" id="IPR020845">
    <property type="entry name" value="AMP-binding_CS"/>
</dbReference>
<dbReference type="Gene3D" id="1.10.1200.10">
    <property type="entry name" value="ACP-like"/>
    <property type="match status" value="2"/>
</dbReference>
<dbReference type="Gene3D" id="3.30.559.10">
    <property type="entry name" value="Chloramphenicol acetyltransferase-like domain"/>
    <property type="match status" value="2"/>
</dbReference>
<dbReference type="GO" id="GO:0072330">
    <property type="term" value="P:monocarboxylic acid biosynthetic process"/>
    <property type="evidence" value="ECO:0007669"/>
    <property type="project" value="UniProtKB-ARBA"/>
</dbReference>
<dbReference type="Pfam" id="PF00975">
    <property type="entry name" value="Thioesterase"/>
    <property type="match status" value="1"/>
</dbReference>
<dbReference type="InterPro" id="IPR036736">
    <property type="entry name" value="ACP-like_sf"/>
</dbReference>
<dbReference type="CDD" id="cd19531">
    <property type="entry name" value="LCL_NRPS-like"/>
    <property type="match status" value="2"/>
</dbReference>
<dbReference type="EMBL" id="CAADFE010000008">
    <property type="protein sequence ID" value="VFJ65653.1"/>
    <property type="molecule type" value="Genomic_DNA"/>
</dbReference>
<dbReference type="Pfam" id="PF00501">
    <property type="entry name" value="AMP-binding"/>
    <property type="match status" value="2"/>
</dbReference>
<dbReference type="InterPro" id="IPR009081">
    <property type="entry name" value="PP-bd_ACP"/>
</dbReference>
<keyword evidence="3" id="KW-0597">Phosphoprotein</keyword>
<dbReference type="InterPro" id="IPR013217">
    <property type="entry name" value="Methyltransf_12"/>
</dbReference>